<evidence type="ECO:0000313" key="10">
    <source>
        <dbReference type="Proteomes" id="UP001589788"/>
    </source>
</evidence>
<dbReference type="InterPro" id="IPR008991">
    <property type="entry name" value="Translation_prot_SH3-like_sf"/>
</dbReference>
<sequence>MRVRKGDLVEVLSGKQRGKRGRVMVALPKEGRVIVDGANMVKRHTKPRGATMQGGIIDKDMPLPVSAVGVVCPACSKPTRIGVRFDDQGRKVRVCRKCGGDL</sequence>
<evidence type="ECO:0000256" key="6">
    <source>
        <dbReference type="RuleBase" id="RU003477"/>
    </source>
</evidence>
<keyword evidence="5" id="KW-0694">RNA-binding</keyword>
<accession>A0ABV6C1S4</accession>
<dbReference type="InterPro" id="IPR003256">
    <property type="entry name" value="Ribosomal_uL24"/>
</dbReference>
<dbReference type="Gene3D" id="2.30.30.30">
    <property type="match status" value="1"/>
</dbReference>
<evidence type="ECO:0000256" key="2">
    <source>
        <dbReference type="ARBA" id="ARBA00022980"/>
    </source>
</evidence>
<evidence type="ECO:0000256" key="5">
    <source>
        <dbReference type="HAMAP-Rule" id="MF_01326"/>
    </source>
</evidence>
<comment type="subunit">
    <text evidence="5">Part of the 50S ribosomal subunit.</text>
</comment>
<dbReference type="NCBIfam" id="TIGR01079">
    <property type="entry name" value="rplX_bact"/>
    <property type="match status" value="1"/>
</dbReference>
<dbReference type="InterPro" id="IPR041988">
    <property type="entry name" value="Ribosomal_uL24_KOW"/>
</dbReference>
<evidence type="ECO:0000259" key="7">
    <source>
        <dbReference type="Pfam" id="PF00467"/>
    </source>
</evidence>
<feature type="domain" description="Large ribosomal subunit protein uL24 C-terminal" evidence="8">
    <location>
        <begin position="39"/>
        <end position="100"/>
    </location>
</feature>
<keyword evidence="5" id="KW-0699">rRNA-binding</keyword>
<dbReference type="PROSITE" id="PS01108">
    <property type="entry name" value="RIBOSOMAL_L24"/>
    <property type="match status" value="1"/>
</dbReference>
<evidence type="ECO:0000259" key="8">
    <source>
        <dbReference type="Pfam" id="PF17136"/>
    </source>
</evidence>
<comment type="caution">
    <text evidence="9">The sequence shown here is derived from an EMBL/GenBank/DDBJ whole genome shotgun (WGS) entry which is preliminary data.</text>
</comment>
<dbReference type="InterPro" id="IPR057264">
    <property type="entry name" value="Ribosomal_uL24_C"/>
</dbReference>
<name>A0ABV6C1S4_9ACTN</name>
<reference evidence="9 10" key="1">
    <citation type="submission" date="2024-09" db="EMBL/GenBank/DDBJ databases">
        <authorList>
            <person name="Sun Q."/>
            <person name="Mori K."/>
        </authorList>
    </citation>
    <scope>NUCLEOTIDE SEQUENCE [LARGE SCALE GENOMIC DNA]</scope>
    <source>
        <strain evidence="9 10">JCM 15389</strain>
    </source>
</reference>
<feature type="domain" description="KOW" evidence="7">
    <location>
        <begin position="5"/>
        <end position="36"/>
    </location>
</feature>
<dbReference type="InterPro" id="IPR014722">
    <property type="entry name" value="Rib_uL2_dom2"/>
</dbReference>
<dbReference type="RefSeq" id="WP_248105113.1">
    <property type="nucleotide sequence ID" value="NZ_JAKHEX010000001.1"/>
</dbReference>
<dbReference type="EMBL" id="JBHLYQ010000041">
    <property type="protein sequence ID" value="MFC0081648.1"/>
    <property type="molecule type" value="Genomic_DNA"/>
</dbReference>
<organism evidence="9 10">
    <name type="scientific">Aciditerrimonas ferrireducens</name>
    <dbReference type="NCBI Taxonomy" id="667306"/>
    <lineage>
        <taxon>Bacteria</taxon>
        <taxon>Bacillati</taxon>
        <taxon>Actinomycetota</taxon>
        <taxon>Acidimicrobiia</taxon>
        <taxon>Acidimicrobiales</taxon>
        <taxon>Acidimicrobiaceae</taxon>
        <taxon>Aciditerrimonas</taxon>
    </lineage>
</organism>
<evidence type="ECO:0000313" key="9">
    <source>
        <dbReference type="EMBL" id="MFC0081648.1"/>
    </source>
</evidence>
<dbReference type="SUPFAM" id="SSF50104">
    <property type="entry name" value="Translation proteins SH3-like domain"/>
    <property type="match status" value="1"/>
</dbReference>
<evidence type="ECO:0000256" key="4">
    <source>
        <dbReference type="ARBA" id="ARBA00035206"/>
    </source>
</evidence>
<keyword evidence="10" id="KW-1185">Reference proteome</keyword>
<dbReference type="Proteomes" id="UP001589788">
    <property type="component" value="Unassembled WGS sequence"/>
</dbReference>
<dbReference type="PANTHER" id="PTHR12903">
    <property type="entry name" value="MITOCHONDRIAL RIBOSOMAL PROTEIN L24"/>
    <property type="match status" value="1"/>
</dbReference>
<dbReference type="InterPro" id="IPR005824">
    <property type="entry name" value="KOW"/>
</dbReference>
<comment type="similarity">
    <text evidence="1 5 6">Belongs to the universal ribosomal protein uL24 family.</text>
</comment>
<dbReference type="Pfam" id="PF00467">
    <property type="entry name" value="KOW"/>
    <property type="match status" value="1"/>
</dbReference>
<proteinExistence type="inferred from homology"/>
<dbReference type="Pfam" id="PF17136">
    <property type="entry name" value="ribosomal_L24"/>
    <property type="match status" value="1"/>
</dbReference>
<evidence type="ECO:0000256" key="3">
    <source>
        <dbReference type="ARBA" id="ARBA00023274"/>
    </source>
</evidence>
<comment type="function">
    <text evidence="5">One of the proteins that surrounds the polypeptide exit tunnel on the outside of the subunit.</text>
</comment>
<evidence type="ECO:0000256" key="1">
    <source>
        <dbReference type="ARBA" id="ARBA00010618"/>
    </source>
</evidence>
<dbReference type="HAMAP" id="MF_01326_B">
    <property type="entry name" value="Ribosomal_uL24_B"/>
    <property type="match status" value="1"/>
</dbReference>
<protein>
    <recommendedName>
        <fullName evidence="4 5">Large ribosomal subunit protein uL24</fullName>
    </recommendedName>
</protein>
<dbReference type="InterPro" id="IPR005825">
    <property type="entry name" value="Ribosomal_uL24_CS"/>
</dbReference>
<gene>
    <name evidence="5 9" type="primary">rplX</name>
    <name evidence="9" type="ORF">ACFFRE_05745</name>
</gene>
<keyword evidence="3 5" id="KW-0687">Ribonucleoprotein</keyword>
<dbReference type="GO" id="GO:0005840">
    <property type="term" value="C:ribosome"/>
    <property type="evidence" value="ECO:0007669"/>
    <property type="project" value="UniProtKB-KW"/>
</dbReference>
<keyword evidence="2 5" id="KW-0689">Ribosomal protein</keyword>
<comment type="function">
    <text evidence="5">One of two assembly initiator proteins, it binds directly to the 5'-end of the 23S rRNA, where it nucleates assembly of the 50S subunit.</text>
</comment>
<dbReference type="CDD" id="cd06089">
    <property type="entry name" value="KOW_RPL26"/>
    <property type="match status" value="1"/>
</dbReference>